<name>A0A812P5K4_9DINO</name>
<feature type="repeat" description="PPR" evidence="2">
    <location>
        <begin position="9"/>
        <end position="43"/>
    </location>
</feature>
<proteinExistence type="predicted"/>
<feature type="repeat" description="PPR" evidence="2">
    <location>
        <begin position="150"/>
        <end position="184"/>
    </location>
</feature>
<dbReference type="PANTHER" id="PTHR47936:SF1">
    <property type="entry name" value="PENTATRICOPEPTIDE REPEAT-CONTAINING PROTEIN GUN1, CHLOROPLASTIC"/>
    <property type="match status" value="1"/>
</dbReference>
<keyword evidence="5" id="KW-1185">Reference proteome</keyword>
<sequence>MEEQKGFCDVVTYLCVLDAHVKRGNIQEAAEVFSWMRARGMHRDTAVYSTMIKGHCFHKDLENVLELFHEMREEGVPHRTMTYNSVLEACVNCGDIVSAENIFDQMQTEIEIMPDLISYSTVLRGYCQNGELLKALCMFDDMKERRLRCDELVYNTLMEGCVLADDWRAGFGLFKEMVSSELRPSAMTANILSRLLQRLGHENADHKVTDLFAAVGLEKPQQPASSHEVPPTLLESLAARRDLDLEPKRLSFETAVDVRLPVPPPSTGYGTWDDSMCSVENQGQLDSGLSRSPATPMQAEGAPGQGIVPQQPAAEGEGETFGAVLDELDRLDILLNLMPGALP</sequence>
<organism evidence="4 5">
    <name type="scientific">Symbiodinium natans</name>
    <dbReference type="NCBI Taxonomy" id="878477"/>
    <lineage>
        <taxon>Eukaryota</taxon>
        <taxon>Sar</taxon>
        <taxon>Alveolata</taxon>
        <taxon>Dinophyceae</taxon>
        <taxon>Suessiales</taxon>
        <taxon>Symbiodiniaceae</taxon>
        <taxon>Symbiodinium</taxon>
    </lineage>
</organism>
<reference evidence="4" key="1">
    <citation type="submission" date="2021-02" db="EMBL/GenBank/DDBJ databases">
        <authorList>
            <person name="Dougan E. K."/>
            <person name="Rhodes N."/>
            <person name="Thang M."/>
            <person name="Chan C."/>
        </authorList>
    </citation>
    <scope>NUCLEOTIDE SEQUENCE</scope>
</reference>
<dbReference type="PROSITE" id="PS51375">
    <property type="entry name" value="PPR"/>
    <property type="match status" value="5"/>
</dbReference>
<evidence type="ECO:0000313" key="5">
    <source>
        <dbReference type="Proteomes" id="UP000604046"/>
    </source>
</evidence>
<accession>A0A812P5K4</accession>
<dbReference type="Gene3D" id="1.25.40.10">
    <property type="entry name" value="Tetratricopeptide repeat domain"/>
    <property type="match status" value="2"/>
</dbReference>
<feature type="repeat" description="PPR" evidence="2">
    <location>
        <begin position="79"/>
        <end position="109"/>
    </location>
</feature>
<dbReference type="InterPro" id="IPR011990">
    <property type="entry name" value="TPR-like_helical_dom_sf"/>
</dbReference>
<evidence type="ECO:0000256" key="2">
    <source>
        <dbReference type="PROSITE-ProRule" id="PRU00708"/>
    </source>
</evidence>
<feature type="compositionally biased region" description="Polar residues" evidence="3">
    <location>
        <begin position="280"/>
        <end position="295"/>
    </location>
</feature>
<evidence type="ECO:0000256" key="3">
    <source>
        <dbReference type="SAM" id="MobiDB-lite"/>
    </source>
</evidence>
<dbReference type="Proteomes" id="UP000604046">
    <property type="component" value="Unassembled WGS sequence"/>
</dbReference>
<dbReference type="PANTHER" id="PTHR47936">
    <property type="entry name" value="PPR_LONG DOMAIN-CONTAINING PROTEIN"/>
    <property type="match status" value="1"/>
</dbReference>
<dbReference type="Pfam" id="PF01535">
    <property type="entry name" value="PPR"/>
    <property type="match status" value="1"/>
</dbReference>
<evidence type="ECO:0000313" key="4">
    <source>
        <dbReference type="EMBL" id="CAE7340941.1"/>
    </source>
</evidence>
<dbReference type="AlphaFoldDB" id="A0A812P5K4"/>
<dbReference type="EMBL" id="CAJNDS010002125">
    <property type="protein sequence ID" value="CAE7340941.1"/>
    <property type="molecule type" value="Genomic_DNA"/>
</dbReference>
<gene>
    <name evidence="4" type="ORF">SNAT2548_LOCUS17839</name>
</gene>
<evidence type="ECO:0008006" key="6">
    <source>
        <dbReference type="Google" id="ProtNLM"/>
    </source>
</evidence>
<dbReference type="NCBIfam" id="TIGR00756">
    <property type="entry name" value="PPR"/>
    <property type="match status" value="5"/>
</dbReference>
<evidence type="ECO:0000256" key="1">
    <source>
        <dbReference type="ARBA" id="ARBA00022737"/>
    </source>
</evidence>
<dbReference type="InterPro" id="IPR002885">
    <property type="entry name" value="PPR_rpt"/>
</dbReference>
<protein>
    <recommendedName>
        <fullName evidence="6">Pentatricopeptide repeat-containing protein</fullName>
    </recommendedName>
</protein>
<feature type="region of interest" description="Disordered" evidence="3">
    <location>
        <begin position="280"/>
        <end position="306"/>
    </location>
</feature>
<dbReference type="OrthoDB" id="185373at2759"/>
<dbReference type="Pfam" id="PF13041">
    <property type="entry name" value="PPR_2"/>
    <property type="match status" value="2"/>
</dbReference>
<feature type="repeat" description="PPR" evidence="2">
    <location>
        <begin position="115"/>
        <end position="149"/>
    </location>
</feature>
<comment type="caution">
    <text evidence="4">The sequence shown here is derived from an EMBL/GenBank/DDBJ whole genome shotgun (WGS) entry which is preliminary data.</text>
</comment>
<feature type="repeat" description="PPR" evidence="2">
    <location>
        <begin position="44"/>
        <end position="78"/>
    </location>
</feature>
<keyword evidence="1" id="KW-0677">Repeat</keyword>